<comment type="similarity">
    <text evidence="2">Belongs to the class-III pyridine nucleotide-disulfide oxidoreductase family.</text>
</comment>
<dbReference type="PRINTS" id="PR00411">
    <property type="entry name" value="PNDRDTASEI"/>
</dbReference>
<organism evidence="9 10">
    <name type="scientific">Desulfosarcina alkanivorans</name>
    <dbReference type="NCBI Taxonomy" id="571177"/>
    <lineage>
        <taxon>Bacteria</taxon>
        <taxon>Pseudomonadati</taxon>
        <taxon>Thermodesulfobacteriota</taxon>
        <taxon>Desulfobacteria</taxon>
        <taxon>Desulfobacterales</taxon>
        <taxon>Desulfosarcinaceae</taxon>
        <taxon>Desulfosarcina</taxon>
    </lineage>
</organism>
<keyword evidence="10" id="KW-1185">Reference proteome</keyword>
<comment type="cofactor">
    <cofactor evidence="1">
        <name>FAD</name>
        <dbReference type="ChEBI" id="CHEBI:57692"/>
    </cofactor>
</comment>
<feature type="domain" description="Pyridine nucleotide-disulphide oxidoreductase dimerisation" evidence="7">
    <location>
        <begin position="329"/>
        <end position="430"/>
    </location>
</feature>
<dbReference type="AlphaFoldDB" id="A0A5K7YPB7"/>
<dbReference type="InterPro" id="IPR016156">
    <property type="entry name" value="FAD/NAD-linked_Rdtase_dimer_sf"/>
</dbReference>
<gene>
    <name evidence="9" type="ORF">DSCA_40950</name>
</gene>
<dbReference type="PANTHER" id="PTHR43429:SF1">
    <property type="entry name" value="NAD(P)H SULFUR OXIDOREDUCTASE (COA-DEPENDENT)"/>
    <property type="match status" value="1"/>
</dbReference>
<name>A0A5K7YPB7_9BACT</name>
<evidence type="ECO:0000259" key="8">
    <source>
        <dbReference type="Pfam" id="PF07992"/>
    </source>
</evidence>
<dbReference type="KEGG" id="dalk:DSCA_40950"/>
<accession>A0A5K7YPB7</accession>
<evidence type="ECO:0000256" key="5">
    <source>
        <dbReference type="ARBA" id="ARBA00023002"/>
    </source>
</evidence>
<dbReference type="PANTHER" id="PTHR43429">
    <property type="entry name" value="PYRIDINE NUCLEOTIDE-DISULFIDE OXIDOREDUCTASE DOMAIN-CONTAINING"/>
    <property type="match status" value="1"/>
</dbReference>
<evidence type="ECO:0000256" key="1">
    <source>
        <dbReference type="ARBA" id="ARBA00001974"/>
    </source>
</evidence>
<evidence type="ECO:0000256" key="4">
    <source>
        <dbReference type="ARBA" id="ARBA00022827"/>
    </source>
</evidence>
<keyword evidence="5" id="KW-0560">Oxidoreductase</keyword>
<dbReference type="InterPro" id="IPR004099">
    <property type="entry name" value="Pyr_nucl-diS_OxRdtase_dimer"/>
</dbReference>
<dbReference type="Gene3D" id="3.50.50.60">
    <property type="entry name" value="FAD/NAD(P)-binding domain"/>
    <property type="match status" value="2"/>
</dbReference>
<dbReference type="OrthoDB" id="9769238at2"/>
<dbReference type="InterPro" id="IPR023753">
    <property type="entry name" value="FAD/NAD-binding_dom"/>
</dbReference>
<evidence type="ECO:0000256" key="6">
    <source>
        <dbReference type="ARBA" id="ARBA00023284"/>
    </source>
</evidence>
<dbReference type="InterPro" id="IPR050260">
    <property type="entry name" value="FAD-bd_OxRdtase"/>
</dbReference>
<dbReference type="EMBL" id="AP021874">
    <property type="protein sequence ID" value="BBO70165.1"/>
    <property type="molecule type" value="Genomic_DNA"/>
</dbReference>
<dbReference type="Pfam" id="PF07992">
    <property type="entry name" value="Pyr_redox_2"/>
    <property type="match status" value="1"/>
</dbReference>
<protein>
    <submittedName>
        <fullName evidence="9">NADH oxidase</fullName>
    </submittedName>
</protein>
<keyword evidence="3" id="KW-0285">Flavoprotein</keyword>
<dbReference type="InterPro" id="IPR036188">
    <property type="entry name" value="FAD/NAD-bd_sf"/>
</dbReference>
<keyword evidence="4" id="KW-0274">FAD</keyword>
<keyword evidence="6" id="KW-0676">Redox-active center</keyword>
<dbReference type="Pfam" id="PF02852">
    <property type="entry name" value="Pyr_redox_dim"/>
    <property type="match status" value="1"/>
</dbReference>
<evidence type="ECO:0000256" key="3">
    <source>
        <dbReference type="ARBA" id="ARBA00022630"/>
    </source>
</evidence>
<evidence type="ECO:0000256" key="2">
    <source>
        <dbReference type="ARBA" id="ARBA00009130"/>
    </source>
</evidence>
<evidence type="ECO:0000313" key="9">
    <source>
        <dbReference type="EMBL" id="BBO70165.1"/>
    </source>
</evidence>
<evidence type="ECO:0000259" key="7">
    <source>
        <dbReference type="Pfam" id="PF02852"/>
    </source>
</evidence>
<evidence type="ECO:0000313" key="10">
    <source>
        <dbReference type="Proteomes" id="UP000427906"/>
    </source>
</evidence>
<dbReference type="SUPFAM" id="SSF51905">
    <property type="entry name" value="FAD/NAD(P)-binding domain"/>
    <property type="match status" value="1"/>
</dbReference>
<dbReference type="SUPFAM" id="SSF55424">
    <property type="entry name" value="FAD/NAD-linked reductases, dimerisation (C-terminal) domain"/>
    <property type="match status" value="1"/>
</dbReference>
<proteinExistence type="inferred from homology"/>
<sequence>MKFVIIGGDAAGMSAASRAKRTLPDMEVIVLEKTGDVSYSACGMPYNIADADRPMDDLVVRSADVFRKKQGIDVLTGYRAEAIDTKNRIVSGTSRHNREPFRFFYDRLLIATGGRAKIPALPGFDHPGVAALKSLKDGRAIKDFIRANPVRKVVIVGMGYIGLEMAEALRMRDLEVEMVKPGPALLPWMSRELASVVEQELHANQVRLHLGCNITAVEKTAGALQVVCDDRTLPADMVLAAIGIDPNSELAADAGIETGVGNAIAVNRRMQTSDENIYAAGDCADAYHVVTGQKTWIPLALRANRAGWTVADNVCGRPNRLEGVAGTAVFKVFGLEVARTGLSFEESQRFGFDPVDVTIQTRSRAHAHPGAETIWVNLIGDKKSGRLTGAQMVGREGVAHRINAAAVALHNRMSVRAFSQTDLAYAPPFGPVWDPLLTAANQLLKKMI</sequence>
<dbReference type="Proteomes" id="UP000427906">
    <property type="component" value="Chromosome"/>
</dbReference>
<dbReference type="GO" id="GO:0016491">
    <property type="term" value="F:oxidoreductase activity"/>
    <property type="evidence" value="ECO:0007669"/>
    <property type="project" value="UniProtKB-KW"/>
</dbReference>
<reference evidence="9 10" key="1">
    <citation type="submission" date="2019-11" db="EMBL/GenBank/DDBJ databases">
        <title>Comparative genomics of hydrocarbon-degrading Desulfosarcina strains.</title>
        <authorList>
            <person name="Watanabe M."/>
            <person name="Kojima H."/>
            <person name="Fukui M."/>
        </authorList>
    </citation>
    <scope>NUCLEOTIDE SEQUENCE [LARGE SCALE GENOMIC DNA]</scope>
    <source>
        <strain evidence="9 10">PL12</strain>
    </source>
</reference>
<dbReference type="PRINTS" id="PR00368">
    <property type="entry name" value="FADPNR"/>
</dbReference>
<feature type="domain" description="FAD/NAD(P)-binding" evidence="8">
    <location>
        <begin position="2"/>
        <end position="305"/>
    </location>
</feature>
<dbReference type="RefSeq" id="WP_155318134.1">
    <property type="nucleotide sequence ID" value="NZ_AP021874.1"/>
</dbReference>